<reference evidence="2 3" key="1">
    <citation type="submission" date="2022-04" db="EMBL/GenBank/DDBJ databases">
        <title>Human microbiome associated bacterial genomes.</title>
        <authorList>
            <person name="Sandstrom S."/>
            <person name="Salamzade R."/>
            <person name="Kalan L.R."/>
        </authorList>
    </citation>
    <scope>NUCLEOTIDE SEQUENCE [LARGE SCALE GENOMIC DNA]</scope>
    <source>
        <strain evidence="3">p3-SID767</strain>
    </source>
</reference>
<gene>
    <name evidence="2" type="ORF">M3B43_03150</name>
</gene>
<keyword evidence="3" id="KW-1185">Reference proteome</keyword>
<accession>A0ABT2HNT0</accession>
<dbReference type="Pfam" id="PF03806">
    <property type="entry name" value="ABG_transport"/>
    <property type="match status" value="1"/>
</dbReference>
<keyword evidence="1" id="KW-0812">Transmembrane</keyword>
<organism evidence="2 3">
    <name type="scientific">Nesterenkonia massiliensis</name>
    <dbReference type="NCBI Taxonomy" id="1232429"/>
    <lineage>
        <taxon>Bacteria</taxon>
        <taxon>Bacillati</taxon>
        <taxon>Actinomycetota</taxon>
        <taxon>Actinomycetes</taxon>
        <taxon>Micrococcales</taxon>
        <taxon>Micrococcaceae</taxon>
        <taxon>Nesterenkonia</taxon>
    </lineage>
</organism>
<feature type="transmembrane region" description="Helical" evidence="1">
    <location>
        <begin position="21"/>
        <end position="49"/>
    </location>
</feature>
<keyword evidence="1" id="KW-1133">Transmembrane helix</keyword>
<sequence length="60" mass="6696">MSPYFALALGYLQRYYPKAGVGTLLSLTLPISVALLVSWFLFFMLWYAICLPLGPGVPVR</sequence>
<dbReference type="PANTHER" id="PTHR30282">
    <property type="entry name" value="P-AMINOBENZOYL GLUTAMATE TRANSPORTER"/>
    <property type="match status" value="1"/>
</dbReference>
<evidence type="ECO:0000256" key="1">
    <source>
        <dbReference type="SAM" id="Phobius"/>
    </source>
</evidence>
<dbReference type="Proteomes" id="UP001205046">
    <property type="component" value="Unassembled WGS sequence"/>
</dbReference>
<evidence type="ECO:0000313" key="3">
    <source>
        <dbReference type="Proteomes" id="UP001205046"/>
    </source>
</evidence>
<evidence type="ECO:0000313" key="2">
    <source>
        <dbReference type="EMBL" id="MCT1606339.1"/>
    </source>
</evidence>
<protein>
    <submittedName>
        <fullName evidence="2">AbgT family transporter</fullName>
    </submittedName>
</protein>
<keyword evidence="1" id="KW-0472">Membrane</keyword>
<dbReference type="RefSeq" id="WP_260072511.1">
    <property type="nucleotide sequence ID" value="NZ_JALXMO010000004.1"/>
</dbReference>
<comment type="caution">
    <text evidence="2">The sequence shown here is derived from an EMBL/GenBank/DDBJ whole genome shotgun (WGS) entry which is preliminary data.</text>
</comment>
<name>A0ABT2HNT0_9MICC</name>
<dbReference type="InterPro" id="IPR004697">
    <property type="entry name" value="AbgT"/>
</dbReference>
<dbReference type="EMBL" id="JALXMO010000004">
    <property type="protein sequence ID" value="MCT1606339.1"/>
    <property type="molecule type" value="Genomic_DNA"/>
</dbReference>
<proteinExistence type="predicted"/>
<dbReference type="PANTHER" id="PTHR30282:SF0">
    <property type="entry name" value="P-AMINOBENZOYL-GLUTAMATE TRANSPORT PROTEIN"/>
    <property type="match status" value="1"/>
</dbReference>